<protein>
    <recommendedName>
        <fullName evidence="4">WHIM1 domain-containing protein</fullName>
    </recommendedName>
</protein>
<feature type="compositionally biased region" description="Basic residues" evidence="1">
    <location>
        <begin position="1"/>
        <end position="17"/>
    </location>
</feature>
<feature type="region of interest" description="Disordered" evidence="1">
    <location>
        <begin position="1"/>
        <end position="155"/>
    </location>
</feature>
<feature type="non-terminal residue" evidence="2">
    <location>
        <position position="691"/>
    </location>
</feature>
<evidence type="ECO:0000256" key="1">
    <source>
        <dbReference type="SAM" id="MobiDB-lite"/>
    </source>
</evidence>
<keyword evidence="3" id="KW-1185">Reference proteome</keyword>
<dbReference type="GeneID" id="30983033"/>
<proteinExistence type="predicted"/>
<gene>
    <name evidence="2" type="ORF">CANTADRAFT_42172</name>
</gene>
<feature type="compositionally biased region" description="Polar residues" evidence="1">
    <location>
        <begin position="20"/>
        <end position="31"/>
    </location>
</feature>
<dbReference type="EMBL" id="KV453911">
    <property type="protein sequence ID" value="ODV80179.1"/>
    <property type="molecule type" value="Genomic_DNA"/>
</dbReference>
<feature type="compositionally biased region" description="Basic and acidic residues" evidence="1">
    <location>
        <begin position="99"/>
        <end position="126"/>
    </location>
</feature>
<feature type="compositionally biased region" description="Basic residues" evidence="1">
    <location>
        <begin position="127"/>
        <end position="142"/>
    </location>
</feature>
<organism evidence="2 3">
    <name type="scientific">Suhomyces tanzawaensis NRRL Y-17324</name>
    <dbReference type="NCBI Taxonomy" id="984487"/>
    <lineage>
        <taxon>Eukaryota</taxon>
        <taxon>Fungi</taxon>
        <taxon>Dikarya</taxon>
        <taxon>Ascomycota</taxon>
        <taxon>Saccharomycotina</taxon>
        <taxon>Pichiomycetes</taxon>
        <taxon>Debaryomycetaceae</taxon>
        <taxon>Suhomyces</taxon>
    </lineage>
</organism>
<dbReference type="OrthoDB" id="349045at2759"/>
<evidence type="ECO:0000313" key="2">
    <source>
        <dbReference type="EMBL" id="ODV80179.1"/>
    </source>
</evidence>
<evidence type="ECO:0008006" key="4">
    <source>
        <dbReference type="Google" id="ProtNLM"/>
    </source>
</evidence>
<name>A0A1E4SL02_9ASCO</name>
<dbReference type="AlphaFoldDB" id="A0A1E4SL02"/>
<accession>A0A1E4SL02</accession>
<feature type="non-terminal residue" evidence="2">
    <location>
        <position position="1"/>
    </location>
</feature>
<dbReference type="RefSeq" id="XP_020065301.1">
    <property type="nucleotide sequence ID" value="XM_020208897.2"/>
</dbReference>
<feature type="region of interest" description="Disordered" evidence="1">
    <location>
        <begin position="633"/>
        <end position="691"/>
    </location>
</feature>
<sequence>YNPSAKPRRLGRPRKHHQNLDSPSDSSSRNLNHALVSKFRFDNQPIEGPGSRGGKIERAIPRGKITMLKKKQSTLPFAAATSPLKAEPKRATRTRTPSKKADGSLDAPQQEKKKEPKKTVKREPKKDTKKKATKAASPKKRTKQEDQATKKLKTSKIVSTSRTTVLNTSHKISRQLPGPIVGLFYDLYDDNVLGATQNAKASSEKIAFGFPVLKNPYASDILFILEFLNKFLEIVKFPNISPQEVEQGLSLPSVEAVLSEKYVPKPAKPVEDYDVNYISPQMKSLFLRLMGMVLNRKREVTSHSSAILELKPLVINLGLPSEWRENTIKPDEFEDEPPGSPVDPNHPDIIVTRVYKSGYSQPTYNPFVLAEFEQFGLQALEPKDRLILLRVLVQWSLSSCEALKSLIFKNSQNTDIPGDKETFYASRAILKGFKNAMDTKIEAEAKFNKREDDVKFIDPTSDPLEHCFRIRIHEQLAGDVGFHIGRFYLCRMADKTNGGLASVKKMTSTWAGSGNSGELPSNFKLFVQDVHGMLESSLAYDGVDHTSSGEEIPNPRNLPDASQFWYEIASDVEELSDFVNFLSKRMGYTGTQEDDIVPMTSLIYRPMFNLFNYLSGLLPLLIRQEKVSQIIENKDEPRTSRQKGGINYNDKVASQHGYFEDGDEEGNAEEEEYEEYEEGLDAQSEDDDYME</sequence>
<dbReference type="Proteomes" id="UP000094285">
    <property type="component" value="Unassembled WGS sequence"/>
</dbReference>
<evidence type="ECO:0000313" key="3">
    <source>
        <dbReference type="Proteomes" id="UP000094285"/>
    </source>
</evidence>
<dbReference type="STRING" id="984487.A0A1E4SL02"/>
<reference evidence="3" key="1">
    <citation type="submission" date="2016-05" db="EMBL/GenBank/DDBJ databases">
        <title>Comparative genomics of biotechnologically important yeasts.</title>
        <authorList>
            <consortium name="DOE Joint Genome Institute"/>
            <person name="Riley R."/>
            <person name="Haridas S."/>
            <person name="Wolfe K.H."/>
            <person name="Lopes M.R."/>
            <person name="Hittinger C.T."/>
            <person name="Goker M."/>
            <person name="Salamov A."/>
            <person name="Wisecaver J."/>
            <person name="Long T.M."/>
            <person name="Aerts A.L."/>
            <person name="Barry K."/>
            <person name="Choi C."/>
            <person name="Clum A."/>
            <person name="Coughlan A.Y."/>
            <person name="Deshpande S."/>
            <person name="Douglass A.P."/>
            <person name="Hanson S.J."/>
            <person name="Klenk H.-P."/>
            <person name="Labutti K."/>
            <person name="Lapidus A."/>
            <person name="Lindquist E."/>
            <person name="Lipzen A."/>
            <person name="Meier-Kolthoff J.P."/>
            <person name="Ohm R.A."/>
            <person name="Otillar R.P."/>
            <person name="Pangilinan J."/>
            <person name="Peng Y."/>
            <person name="Rokas A."/>
            <person name="Rosa C.A."/>
            <person name="Scheuner C."/>
            <person name="Sibirny A.A."/>
            <person name="Slot J.C."/>
            <person name="Stielow J.B."/>
            <person name="Sun H."/>
            <person name="Kurtzman C.P."/>
            <person name="Blackwell M."/>
            <person name="Grigoriev I.V."/>
            <person name="Jeffries T.W."/>
        </authorList>
    </citation>
    <scope>NUCLEOTIDE SEQUENCE [LARGE SCALE GENOMIC DNA]</scope>
    <source>
        <strain evidence="3">NRRL Y-17324</strain>
    </source>
</reference>
<feature type="compositionally biased region" description="Acidic residues" evidence="1">
    <location>
        <begin position="660"/>
        <end position="691"/>
    </location>
</feature>